<keyword evidence="4" id="KW-0378">Hydrolase</keyword>
<organism evidence="10">
    <name type="scientific">Siphoviridae sp. ct3CA7</name>
    <dbReference type="NCBI Taxonomy" id="2823561"/>
    <lineage>
        <taxon>Viruses</taxon>
        <taxon>Duplodnaviria</taxon>
        <taxon>Heunggongvirae</taxon>
        <taxon>Uroviricota</taxon>
        <taxon>Caudoviricetes</taxon>
    </lineage>
</organism>
<evidence type="ECO:0000256" key="1">
    <source>
        <dbReference type="ARBA" id="ARBA00008857"/>
    </source>
</evidence>
<evidence type="ECO:0000256" key="4">
    <source>
        <dbReference type="ARBA" id="ARBA00022801"/>
    </source>
</evidence>
<keyword evidence="6" id="KW-0238">DNA-binding</keyword>
<dbReference type="GO" id="GO:0003677">
    <property type="term" value="F:DNA binding"/>
    <property type="evidence" value="ECO:0007669"/>
    <property type="project" value="UniProtKB-KW"/>
</dbReference>
<keyword evidence="7" id="KW-0233">DNA recombination</keyword>
<dbReference type="GO" id="GO:0016740">
    <property type="term" value="F:transferase activity"/>
    <property type="evidence" value="ECO:0007669"/>
    <property type="project" value="UniProtKB-KW"/>
</dbReference>
<dbReference type="GO" id="GO:0015074">
    <property type="term" value="P:DNA integration"/>
    <property type="evidence" value="ECO:0007669"/>
    <property type="project" value="UniProtKB-KW"/>
</dbReference>
<dbReference type="EMBL" id="BK014704">
    <property type="protein sequence ID" value="DAD68533.1"/>
    <property type="molecule type" value="Genomic_DNA"/>
</dbReference>
<evidence type="ECO:0000256" key="2">
    <source>
        <dbReference type="ARBA" id="ARBA00016082"/>
    </source>
</evidence>
<evidence type="ECO:0000256" key="6">
    <source>
        <dbReference type="ARBA" id="ARBA00023125"/>
    </source>
</evidence>
<evidence type="ECO:0000259" key="9">
    <source>
        <dbReference type="PROSITE" id="PS51898"/>
    </source>
</evidence>
<dbReference type="Gene3D" id="1.10.443.10">
    <property type="entry name" value="Intergrase catalytic core"/>
    <property type="match status" value="1"/>
</dbReference>
<comment type="similarity">
    <text evidence="1">Belongs to the 'phage' integrase family.</text>
</comment>
<dbReference type="GO" id="GO:0006310">
    <property type="term" value="P:DNA recombination"/>
    <property type="evidence" value="ECO:0007669"/>
    <property type="project" value="UniProtKB-KW"/>
</dbReference>
<dbReference type="InterPro" id="IPR002104">
    <property type="entry name" value="Integrase_catalytic"/>
</dbReference>
<accession>A0A8S5LET1</accession>
<dbReference type="InterPro" id="IPR013762">
    <property type="entry name" value="Integrase-like_cat_sf"/>
</dbReference>
<dbReference type="InterPro" id="IPR010998">
    <property type="entry name" value="Integrase_recombinase_N"/>
</dbReference>
<dbReference type="GO" id="GO:0044826">
    <property type="term" value="P:viral genome integration into host DNA"/>
    <property type="evidence" value="ECO:0007669"/>
    <property type="project" value="UniProtKB-KW"/>
</dbReference>
<evidence type="ECO:0000256" key="3">
    <source>
        <dbReference type="ARBA" id="ARBA00022679"/>
    </source>
</evidence>
<dbReference type="PANTHER" id="PTHR30349">
    <property type="entry name" value="PHAGE INTEGRASE-RELATED"/>
    <property type="match status" value="1"/>
</dbReference>
<evidence type="ECO:0000256" key="7">
    <source>
        <dbReference type="ARBA" id="ARBA00023172"/>
    </source>
</evidence>
<evidence type="ECO:0000256" key="8">
    <source>
        <dbReference type="ARBA" id="ARBA00023195"/>
    </source>
</evidence>
<dbReference type="Pfam" id="PF00589">
    <property type="entry name" value="Phage_integrase"/>
    <property type="match status" value="1"/>
</dbReference>
<dbReference type="PROSITE" id="PS51898">
    <property type="entry name" value="TYR_RECOMBINASE"/>
    <property type="match status" value="1"/>
</dbReference>
<protein>
    <recommendedName>
        <fullName evidence="2">Integrase</fullName>
    </recommendedName>
</protein>
<keyword evidence="8" id="KW-1179">Viral genome integration</keyword>
<evidence type="ECO:0000256" key="5">
    <source>
        <dbReference type="ARBA" id="ARBA00022908"/>
    </source>
</evidence>
<dbReference type="InterPro" id="IPR011010">
    <property type="entry name" value="DNA_brk_join_enz"/>
</dbReference>
<reference evidence="10" key="1">
    <citation type="journal article" date="2021" name="Proc. Natl. Acad. Sci. U.S.A.">
        <title>A Catalog of Tens of Thousands of Viruses from Human Metagenomes Reveals Hidden Associations with Chronic Diseases.</title>
        <authorList>
            <person name="Tisza M.J."/>
            <person name="Buck C.B."/>
        </authorList>
    </citation>
    <scope>NUCLEOTIDE SEQUENCE</scope>
    <source>
        <strain evidence="10">Ct3CA7</strain>
    </source>
</reference>
<proteinExistence type="inferred from homology"/>
<keyword evidence="5" id="KW-0229">DNA integration</keyword>
<evidence type="ECO:0000313" key="10">
    <source>
        <dbReference type="EMBL" id="DAD68533.1"/>
    </source>
</evidence>
<dbReference type="PANTHER" id="PTHR30349:SF64">
    <property type="entry name" value="PROPHAGE INTEGRASE INTD-RELATED"/>
    <property type="match status" value="1"/>
</dbReference>
<dbReference type="Gene3D" id="1.10.150.130">
    <property type="match status" value="1"/>
</dbReference>
<keyword evidence="8" id="KW-1160">Virus entry into host cell</keyword>
<name>A0A8S5LET1_9CAUD</name>
<feature type="domain" description="Tyr recombinase" evidence="9">
    <location>
        <begin position="179"/>
        <end position="385"/>
    </location>
</feature>
<dbReference type="InterPro" id="IPR050090">
    <property type="entry name" value="Tyrosine_recombinase_XerCD"/>
</dbReference>
<dbReference type="GO" id="GO:0075713">
    <property type="term" value="P:establishment of integrated proviral latency"/>
    <property type="evidence" value="ECO:0007669"/>
    <property type="project" value="UniProtKB-KW"/>
</dbReference>
<sequence length="407" mass="44231">MSDLRIANMSVQRRPKVGKDRNGRVRWVGRFRDHSGREHSRSFERERDAKAWVEEQRGALRRGDWVDPARGGDTVGALCDAWVLQAPSPGTGRIRGQLRRNLGDIADVPVGKVTIVMVRNWVGVLQNGRPWRGGVGLGRAAVKSMLSQLRAMLGQAVSDGMIPKNPAVGVVVPRPSSGVTWGDVPSPEVVRLLVETATYGGRRKQGADGRLVWVTAQPDVGLAIQLMAATGMRPGEVCGLTWHQIDFDRGRISVVAQAGLRPSDPLRALKTGDSGRRVVAVDEVTLGMLKQHRAEHGGRERLFLSRAGQPMTAHLLSYSLMQLRKYLGLSGNVTPKSLRHFHASMLLREGVPIKTVQARLGHATAKMTLDTYAHFLPGDDERAADVVGALLAGAGNVRDARSGLRAV</sequence>
<dbReference type="GO" id="GO:0016787">
    <property type="term" value="F:hydrolase activity"/>
    <property type="evidence" value="ECO:0007669"/>
    <property type="project" value="UniProtKB-KW"/>
</dbReference>
<dbReference type="SUPFAM" id="SSF56349">
    <property type="entry name" value="DNA breaking-rejoining enzymes"/>
    <property type="match status" value="1"/>
</dbReference>
<dbReference type="CDD" id="cd01189">
    <property type="entry name" value="INT_ICEBs1_C_like"/>
    <property type="match status" value="1"/>
</dbReference>
<keyword evidence="3" id="KW-0808">Transferase</keyword>